<gene>
    <name evidence="2" type="ORF">SDJN03_16385</name>
</gene>
<name>A0AAV6MV98_9ROSI</name>
<dbReference type="Proteomes" id="UP000685013">
    <property type="component" value="Chromosome 11"/>
</dbReference>
<feature type="region of interest" description="Disordered" evidence="1">
    <location>
        <begin position="49"/>
        <end position="92"/>
    </location>
</feature>
<dbReference type="AlphaFoldDB" id="A0AAV6MV98"/>
<sequence length="92" mass="10083">MSICPGAILTLSHPCQCRGWKRVKGCLVHVIAQVMNKIRITAGECRRGNEGPVSGSAVCTAPSSSPAEETARYHRRLRLPSTHRENTRPNMS</sequence>
<organism evidence="2 3">
    <name type="scientific">Cucurbita argyrosperma subsp. sororia</name>
    <dbReference type="NCBI Taxonomy" id="37648"/>
    <lineage>
        <taxon>Eukaryota</taxon>
        <taxon>Viridiplantae</taxon>
        <taxon>Streptophyta</taxon>
        <taxon>Embryophyta</taxon>
        <taxon>Tracheophyta</taxon>
        <taxon>Spermatophyta</taxon>
        <taxon>Magnoliopsida</taxon>
        <taxon>eudicotyledons</taxon>
        <taxon>Gunneridae</taxon>
        <taxon>Pentapetalae</taxon>
        <taxon>rosids</taxon>
        <taxon>fabids</taxon>
        <taxon>Cucurbitales</taxon>
        <taxon>Cucurbitaceae</taxon>
        <taxon>Cucurbiteae</taxon>
        <taxon>Cucurbita</taxon>
    </lineage>
</organism>
<keyword evidence="3" id="KW-1185">Reference proteome</keyword>
<reference evidence="2 3" key="1">
    <citation type="journal article" date="2021" name="Hortic Res">
        <title>The domestication of Cucurbita argyrosperma as revealed by the genome of its wild relative.</title>
        <authorList>
            <person name="Barrera-Redondo J."/>
            <person name="Sanchez-de la Vega G."/>
            <person name="Aguirre-Liguori J.A."/>
            <person name="Castellanos-Morales G."/>
            <person name="Gutierrez-Guerrero Y.T."/>
            <person name="Aguirre-Dugua X."/>
            <person name="Aguirre-Planter E."/>
            <person name="Tenaillon M.I."/>
            <person name="Lira-Saade R."/>
            <person name="Eguiarte L.E."/>
        </authorList>
    </citation>
    <scope>NUCLEOTIDE SEQUENCE [LARGE SCALE GENOMIC DNA]</scope>
    <source>
        <strain evidence="2">JBR-2021</strain>
    </source>
</reference>
<comment type="caution">
    <text evidence="2">The sequence shown here is derived from an EMBL/GenBank/DDBJ whole genome shotgun (WGS) entry which is preliminary data.</text>
</comment>
<dbReference type="EMBL" id="JAGKQH010000011">
    <property type="protein sequence ID" value="KAG6587820.1"/>
    <property type="molecule type" value="Genomic_DNA"/>
</dbReference>
<evidence type="ECO:0000256" key="1">
    <source>
        <dbReference type="SAM" id="MobiDB-lite"/>
    </source>
</evidence>
<accession>A0AAV6MV98</accession>
<evidence type="ECO:0000313" key="2">
    <source>
        <dbReference type="EMBL" id="KAG6587820.1"/>
    </source>
</evidence>
<feature type="non-terminal residue" evidence="2">
    <location>
        <position position="1"/>
    </location>
</feature>
<feature type="compositionally biased region" description="Basic and acidic residues" evidence="1">
    <location>
        <begin position="82"/>
        <end position="92"/>
    </location>
</feature>
<protein>
    <submittedName>
        <fullName evidence="2">Uncharacterized protein</fullName>
    </submittedName>
</protein>
<proteinExistence type="predicted"/>
<evidence type="ECO:0000313" key="3">
    <source>
        <dbReference type="Proteomes" id="UP000685013"/>
    </source>
</evidence>